<accession>A0ABS9DWV8</accession>
<dbReference type="Gene3D" id="3.10.450.50">
    <property type="match status" value="1"/>
</dbReference>
<dbReference type="SUPFAM" id="SSF103642">
    <property type="entry name" value="Sec-C motif"/>
    <property type="match status" value="1"/>
</dbReference>
<name>A0ABS9DWV8_9PROT</name>
<dbReference type="Pfam" id="PF02810">
    <property type="entry name" value="SEC-C"/>
    <property type="match status" value="1"/>
</dbReference>
<sequence>MPAHPSLTASPVKGDLITPLETMGRNEPCWCRSGLKYKKCHLDREKQAPVNIFEVETRLIAQLREGYCSHPDPSSDPCSPKITKAHTVQKKGGITAIAEAGHVLTVKPTMKDMIESEGHPSPRKIGINKASVFPGFCNKHDTALFKPIEGKALSLNKDTAFLFSYRAIAYERFAKEAQFKAIAAQREMDRGQSFFHQGLIQTHLNVFAAGVQVGRRDMDRWKAQFDARLLSGCRDDFHFLAVRFDTVLPIVASSAFHPEFDVQGNPLQRLGRDGADLDHIALNVTAFDGQTIMVLGWIGNADGPAQAFADSFMKVAQDRKADVLVRLLFLQTDNLFLRPRWWDALPSTQRHVFKNMILSGSTMQARSAGEYVDEGTSVVAAAAIETVSG</sequence>
<proteinExistence type="predicted"/>
<dbReference type="InterPro" id="IPR004027">
    <property type="entry name" value="SEC_C_motif"/>
</dbReference>
<dbReference type="RefSeq" id="WP_235704447.1">
    <property type="nucleotide sequence ID" value="NZ_JAKGBZ010000019.1"/>
</dbReference>
<dbReference type="EMBL" id="JAKGBZ010000019">
    <property type="protein sequence ID" value="MCF3947220.1"/>
    <property type="molecule type" value="Genomic_DNA"/>
</dbReference>
<dbReference type="Proteomes" id="UP001521209">
    <property type="component" value="Unassembled WGS sequence"/>
</dbReference>
<gene>
    <name evidence="1" type="ORF">L2A60_11090</name>
</gene>
<evidence type="ECO:0000313" key="2">
    <source>
        <dbReference type="Proteomes" id="UP001521209"/>
    </source>
</evidence>
<organism evidence="1 2">
    <name type="scientific">Acidiphilium iwatense</name>
    <dbReference type="NCBI Taxonomy" id="768198"/>
    <lineage>
        <taxon>Bacteria</taxon>
        <taxon>Pseudomonadati</taxon>
        <taxon>Pseudomonadota</taxon>
        <taxon>Alphaproteobacteria</taxon>
        <taxon>Acetobacterales</taxon>
        <taxon>Acidocellaceae</taxon>
        <taxon>Acidiphilium</taxon>
    </lineage>
</organism>
<protein>
    <submittedName>
        <fullName evidence="1">SEC-C domain-containing protein</fullName>
    </submittedName>
</protein>
<comment type="caution">
    <text evidence="1">The sequence shown here is derived from an EMBL/GenBank/DDBJ whole genome shotgun (WGS) entry which is preliminary data.</text>
</comment>
<evidence type="ECO:0000313" key="1">
    <source>
        <dbReference type="EMBL" id="MCF3947220.1"/>
    </source>
</evidence>
<reference evidence="1 2" key="1">
    <citation type="submission" date="2022-01" db="EMBL/GenBank/DDBJ databases">
        <authorList>
            <person name="Won M."/>
            <person name="Kim S.-J."/>
            <person name="Kwon S.-W."/>
        </authorList>
    </citation>
    <scope>NUCLEOTIDE SEQUENCE [LARGE SCALE GENOMIC DNA]</scope>
    <source>
        <strain evidence="1 2">KCTC 23505</strain>
    </source>
</reference>
<keyword evidence="2" id="KW-1185">Reference proteome</keyword>